<protein>
    <recommendedName>
        <fullName evidence="5">Zf-HC2 domain-containing protein</fullName>
    </recommendedName>
</protein>
<feature type="region of interest" description="Disordered" evidence="1">
    <location>
        <begin position="259"/>
        <end position="290"/>
    </location>
</feature>
<reference evidence="3" key="1">
    <citation type="submission" date="2021-05" db="EMBL/GenBank/DDBJ databases">
        <title>Energy efficiency and biological interactions define the core microbiome of deep oligotrophic groundwater.</title>
        <authorList>
            <person name="Mehrshad M."/>
            <person name="Lopez-Fernandez M."/>
            <person name="Bell E."/>
            <person name="Bernier-Latmani R."/>
            <person name="Bertilsson S."/>
            <person name="Dopson M."/>
        </authorList>
    </citation>
    <scope>NUCLEOTIDE SEQUENCE</scope>
    <source>
        <strain evidence="3">Modern_marine.mb.64</strain>
    </source>
</reference>
<organism evidence="3 4">
    <name type="scientific">Eiseniibacteriota bacterium</name>
    <dbReference type="NCBI Taxonomy" id="2212470"/>
    <lineage>
        <taxon>Bacteria</taxon>
        <taxon>Candidatus Eiseniibacteriota</taxon>
    </lineage>
</organism>
<name>A0A948WEY1_UNCEI</name>
<evidence type="ECO:0000256" key="1">
    <source>
        <dbReference type="SAM" id="MobiDB-lite"/>
    </source>
</evidence>
<keyword evidence="2" id="KW-1133">Transmembrane helix</keyword>
<sequence length="290" mass="32335">MSDEPLDPRREQMIMALYGELSPEEEKEFHDLLAQDEKLQAEWEELQLTRAFLKKAEEEETAPSFVFLNPAQPASKTLERSRSGIFAKLSGLWTRLFGTLLSPATGFAIVTAALVILMLAGFRVDRVDGGLVFRFGRSPEPTPGNVEVMPGQLPVEPGYMEPGGAYPGGSYDNVQMIPASAGGNYLTRTDFADYSNDLMTLVSNMMSEYEQRRDGQIAYALRGFYDDLLQRQQRSHEDLNSEMDRMWLGLVGIEREAAGQSEVPINQDDRSGIQPVGDAPSQREEDGQND</sequence>
<evidence type="ECO:0000313" key="4">
    <source>
        <dbReference type="Proteomes" id="UP000777784"/>
    </source>
</evidence>
<evidence type="ECO:0000256" key="2">
    <source>
        <dbReference type="SAM" id="Phobius"/>
    </source>
</evidence>
<accession>A0A948WEY1</accession>
<keyword evidence="2" id="KW-0812">Transmembrane</keyword>
<proteinExistence type="predicted"/>
<gene>
    <name evidence="3" type="ORF">KJ970_19910</name>
</gene>
<feature type="transmembrane region" description="Helical" evidence="2">
    <location>
        <begin position="100"/>
        <end position="122"/>
    </location>
</feature>
<evidence type="ECO:0000313" key="3">
    <source>
        <dbReference type="EMBL" id="MBU2693188.1"/>
    </source>
</evidence>
<comment type="caution">
    <text evidence="3">The sequence shown here is derived from an EMBL/GenBank/DDBJ whole genome shotgun (WGS) entry which is preliminary data.</text>
</comment>
<dbReference type="Proteomes" id="UP000777784">
    <property type="component" value="Unassembled WGS sequence"/>
</dbReference>
<feature type="compositionally biased region" description="Basic and acidic residues" evidence="1">
    <location>
        <begin position="281"/>
        <end position="290"/>
    </location>
</feature>
<dbReference type="AlphaFoldDB" id="A0A948WEY1"/>
<evidence type="ECO:0008006" key="5">
    <source>
        <dbReference type="Google" id="ProtNLM"/>
    </source>
</evidence>
<dbReference type="EMBL" id="JAHJDP010000117">
    <property type="protein sequence ID" value="MBU2693188.1"/>
    <property type="molecule type" value="Genomic_DNA"/>
</dbReference>
<keyword evidence="2" id="KW-0472">Membrane</keyword>